<dbReference type="AlphaFoldDB" id="A0A382HLA9"/>
<sequence length="281" mass="32130">MSDAVHSLPDLKDPYHIRDEQIRDYRECGHVLLRGILSRDEVEIYREVIKAAACAGFGRVPCMADRDEDDFSRIFLQAFNIRETDPGSARFILAPRFGKIVADLMGVAGVRIYYDKAMFKEPESRITPWHQDGPHWPLYGDNVLTFWIPLVDIEPDMGPLRFATGTHRRKRFGPRGIHKDAQCYYEAYIKENHLSVIEEPIKAGDATLHNHWVLHGAGRNTSRMIREVMGMTFYEDGMVVDDSACDEMARPIIDASLGNRRPGEQADSDRNQVVYSVSTRF</sequence>
<dbReference type="Gene3D" id="2.60.120.620">
    <property type="entry name" value="q2cbj1_9rhob like domain"/>
    <property type="match status" value="1"/>
</dbReference>
<protein>
    <recommendedName>
        <fullName evidence="2">Phytanoyl-CoA dioxygenase</fullName>
    </recommendedName>
</protein>
<dbReference type="SUPFAM" id="SSF51197">
    <property type="entry name" value="Clavaminate synthase-like"/>
    <property type="match status" value="1"/>
</dbReference>
<organism evidence="1">
    <name type="scientific">marine metagenome</name>
    <dbReference type="NCBI Taxonomy" id="408172"/>
    <lineage>
        <taxon>unclassified sequences</taxon>
        <taxon>metagenomes</taxon>
        <taxon>ecological metagenomes</taxon>
    </lineage>
</organism>
<dbReference type="PANTHER" id="PTHR20883">
    <property type="entry name" value="PHYTANOYL-COA DIOXYGENASE DOMAIN CONTAINING 1"/>
    <property type="match status" value="1"/>
</dbReference>
<gene>
    <name evidence="1" type="ORF">METZ01_LOCUS240942</name>
</gene>
<evidence type="ECO:0008006" key="2">
    <source>
        <dbReference type="Google" id="ProtNLM"/>
    </source>
</evidence>
<evidence type="ECO:0000313" key="1">
    <source>
        <dbReference type="EMBL" id="SVB88088.1"/>
    </source>
</evidence>
<dbReference type="EMBL" id="UINC01061960">
    <property type="protein sequence ID" value="SVB88088.1"/>
    <property type="molecule type" value="Genomic_DNA"/>
</dbReference>
<reference evidence="1" key="1">
    <citation type="submission" date="2018-05" db="EMBL/GenBank/DDBJ databases">
        <authorList>
            <person name="Lanie J.A."/>
            <person name="Ng W.-L."/>
            <person name="Kazmierczak K.M."/>
            <person name="Andrzejewski T.M."/>
            <person name="Davidsen T.M."/>
            <person name="Wayne K.J."/>
            <person name="Tettelin H."/>
            <person name="Glass J.I."/>
            <person name="Rusch D."/>
            <person name="Podicherti R."/>
            <person name="Tsui H.-C.T."/>
            <person name="Winkler M.E."/>
        </authorList>
    </citation>
    <scope>NUCLEOTIDE SEQUENCE</scope>
</reference>
<dbReference type="InterPro" id="IPR008775">
    <property type="entry name" value="Phytyl_CoA_dOase-like"/>
</dbReference>
<dbReference type="Pfam" id="PF05721">
    <property type="entry name" value="PhyH"/>
    <property type="match status" value="1"/>
</dbReference>
<name>A0A382HLA9_9ZZZZ</name>
<dbReference type="PANTHER" id="PTHR20883:SF49">
    <property type="entry name" value="PHYTANOYL-COA DIOXYGENASE"/>
    <property type="match status" value="1"/>
</dbReference>
<accession>A0A382HLA9</accession>
<proteinExistence type="predicted"/>